<evidence type="ECO:0000313" key="3">
    <source>
        <dbReference type="WBParaSite" id="jg2807"/>
    </source>
</evidence>
<feature type="chain" id="PRO_5037938659" evidence="1">
    <location>
        <begin position="20"/>
        <end position="94"/>
    </location>
</feature>
<feature type="signal peptide" evidence="1">
    <location>
        <begin position="1"/>
        <end position="19"/>
    </location>
</feature>
<keyword evidence="1" id="KW-0732">Signal</keyword>
<reference evidence="3" key="1">
    <citation type="submission" date="2022-11" db="UniProtKB">
        <authorList>
            <consortium name="WormBaseParasite"/>
        </authorList>
    </citation>
    <scope>IDENTIFICATION</scope>
</reference>
<accession>A0A915E5L4</accession>
<organism evidence="2 3">
    <name type="scientific">Ditylenchus dipsaci</name>
    <dbReference type="NCBI Taxonomy" id="166011"/>
    <lineage>
        <taxon>Eukaryota</taxon>
        <taxon>Metazoa</taxon>
        <taxon>Ecdysozoa</taxon>
        <taxon>Nematoda</taxon>
        <taxon>Chromadorea</taxon>
        <taxon>Rhabditida</taxon>
        <taxon>Tylenchina</taxon>
        <taxon>Tylenchomorpha</taxon>
        <taxon>Sphaerularioidea</taxon>
        <taxon>Anguinidae</taxon>
        <taxon>Anguininae</taxon>
        <taxon>Ditylenchus</taxon>
    </lineage>
</organism>
<evidence type="ECO:0000256" key="1">
    <source>
        <dbReference type="SAM" id="SignalP"/>
    </source>
</evidence>
<proteinExistence type="predicted"/>
<name>A0A915E5L4_9BILA</name>
<dbReference type="AlphaFoldDB" id="A0A915E5L4"/>
<protein>
    <submittedName>
        <fullName evidence="3">Uncharacterized protein</fullName>
    </submittedName>
</protein>
<dbReference type="WBParaSite" id="jg2807">
    <property type="protein sequence ID" value="jg2807"/>
    <property type="gene ID" value="jg2807"/>
</dbReference>
<evidence type="ECO:0000313" key="2">
    <source>
        <dbReference type="Proteomes" id="UP000887574"/>
    </source>
</evidence>
<sequence>MSALHLILLVCVFVVASNASTCMDDLDCLDKHKVCVHGVCMGHCTRAEYVPVESASLEMELPTYRGCYPPCGLHKFCDYKVGICQTKDPRSLYY</sequence>
<dbReference type="Proteomes" id="UP000887574">
    <property type="component" value="Unplaced"/>
</dbReference>
<keyword evidence="2" id="KW-1185">Reference proteome</keyword>